<evidence type="ECO:0000313" key="3">
    <source>
        <dbReference type="Proteomes" id="UP000321750"/>
    </source>
</evidence>
<organism evidence="2 3">
    <name type="scientific">Methylobacterium gnaphalii</name>
    <dbReference type="NCBI Taxonomy" id="1010610"/>
    <lineage>
        <taxon>Bacteria</taxon>
        <taxon>Pseudomonadati</taxon>
        <taxon>Pseudomonadota</taxon>
        <taxon>Alphaproteobacteria</taxon>
        <taxon>Hyphomicrobiales</taxon>
        <taxon>Methylobacteriaceae</taxon>
        <taxon>Methylobacterium</taxon>
    </lineage>
</organism>
<accession>A0A512JIH8</accession>
<dbReference type="Proteomes" id="UP000321750">
    <property type="component" value="Unassembled WGS sequence"/>
</dbReference>
<evidence type="ECO:0000313" key="2">
    <source>
        <dbReference type="EMBL" id="GEP09765.1"/>
    </source>
</evidence>
<dbReference type="AlphaFoldDB" id="A0A512JIH8"/>
<name>A0A512JIH8_9HYPH</name>
<evidence type="ECO:0000256" key="1">
    <source>
        <dbReference type="SAM" id="SignalP"/>
    </source>
</evidence>
<dbReference type="RefSeq" id="WP_174804572.1">
    <property type="nucleotide sequence ID" value="NZ_BJZV01000007.1"/>
</dbReference>
<proteinExistence type="predicted"/>
<sequence>MNRVAVAVLGLTLAASAASAQQRPYTPALTCAAVKAIVARQGAVVLATSPHAYEKVYADSGACRDEVTAAPAFEPSIDDPNCFAGYRCQQRNNGNLGGR</sequence>
<dbReference type="EMBL" id="BJZV01000007">
    <property type="protein sequence ID" value="GEP09765.1"/>
    <property type="molecule type" value="Genomic_DNA"/>
</dbReference>
<keyword evidence="3" id="KW-1185">Reference proteome</keyword>
<comment type="caution">
    <text evidence="2">The sequence shown here is derived from an EMBL/GenBank/DDBJ whole genome shotgun (WGS) entry which is preliminary data.</text>
</comment>
<feature type="signal peptide" evidence="1">
    <location>
        <begin position="1"/>
        <end position="20"/>
    </location>
</feature>
<protein>
    <submittedName>
        <fullName evidence="2">Uncharacterized protein</fullName>
    </submittedName>
</protein>
<keyword evidence="1" id="KW-0732">Signal</keyword>
<feature type="chain" id="PRO_5022178135" evidence="1">
    <location>
        <begin position="21"/>
        <end position="99"/>
    </location>
</feature>
<reference evidence="2 3" key="1">
    <citation type="submission" date="2019-07" db="EMBL/GenBank/DDBJ databases">
        <title>Whole genome shotgun sequence of Methylobacterium gnaphalii NBRC 107716.</title>
        <authorList>
            <person name="Hosoyama A."/>
            <person name="Uohara A."/>
            <person name="Ohji S."/>
            <person name="Ichikawa N."/>
        </authorList>
    </citation>
    <scope>NUCLEOTIDE SEQUENCE [LARGE SCALE GENOMIC DNA]</scope>
    <source>
        <strain evidence="2 3">NBRC 107716</strain>
    </source>
</reference>
<gene>
    <name evidence="2" type="ORF">MGN01_16100</name>
</gene>